<gene>
    <name evidence="3" type="primary">Rpgrip1</name>
    <name evidence="3" type="ORF">GTO96_0000216</name>
</gene>
<dbReference type="InterPro" id="IPR041091">
    <property type="entry name" value="RPGRIP1_C"/>
</dbReference>
<accession>A0A8X7X8W6</accession>
<feature type="non-terminal residue" evidence="3">
    <location>
        <position position="285"/>
    </location>
</feature>
<feature type="compositionally biased region" description="Basic and acidic residues" evidence="1">
    <location>
        <begin position="27"/>
        <end position="40"/>
    </location>
</feature>
<feature type="non-terminal residue" evidence="3">
    <location>
        <position position="1"/>
    </location>
</feature>
<dbReference type="InterPro" id="IPR035892">
    <property type="entry name" value="C2_domain_sf"/>
</dbReference>
<dbReference type="Gene3D" id="2.60.40.150">
    <property type="entry name" value="C2 domain"/>
    <property type="match status" value="1"/>
</dbReference>
<sequence>MSAPSDAAEASGTEELKADPVQTQEQEVPREEPVEQSKEVKMMEEMELQDVEEEDSTLNGVQTVTEMNEDGQVLEEVVSMADSSDSQTSDSDAVVIPKPALPTKMQSERLRVEILSLTIVPESRVALDEEIQQLYVEYRIYGVPPETTETPISLRKPTQGEEIHYNFTRVIYVDKAENFAVRQNLYTMLEGKDPNKGRLKFTVVSEPVEEEHEECQDVGYAYLDLKAILLSGSDVVEQQLDVVNAEDYRDVIGKLKVSLEAAQAFCHIYWEFKNNEEVSEDNDNE</sequence>
<dbReference type="GO" id="GO:0046548">
    <property type="term" value="P:retinal rod cell development"/>
    <property type="evidence" value="ECO:0007669"/>
    <property type="project" value="TreeGrafter"/>
</dbReference>
<evidence type="ECO:0000313" key="3">
    <source>
        <dbReference type="EMBL" id="KAG2462092.1"/>
    </source>
</evidence>
<dbReference type="InterPro" id="IPR031139">
    <property type="entry name" value="RPGRIP1_fam"/>
</dbReference>
<dbReference type="Proteomes" id="UP000886611">
    <property type="component" value="Unassembled WGS sequence"/>
</dbReference>
<evidence type="ECO:0000259" key="2">
    <source>
        <dbReference type="Pfam" id="PF18111"/>
    </source>
</evidence>
<dbReference type="EMBL" id="JAATIS010004040">
    <property type="protein sequence ID" value="KAG2462092.1"/>
    <property type="molecule type" value="Genomic_DNA"/>
</dbReference>
<proteinExistence type="predicted"/>
<feature type="region of interest" description="Disordered" evidence="1">
    <location>
        <begin position="1"/>
        <end position="40"/>
    </location>
</feature>
<evidence type="ECO:0000256" key="1">
    <source>
        <dbReference type="SAM" id="MobiDB-lite"/>
    </source>
</evidence>
<reference evidence="3 4" key="1">
    <citation type="journal article" date="2021" name="Cell">
        <title>Tracing the genetic footprints of vertebrate landing in non-teleost ray-finned fishes.</title>
        <authorList>
            <person name="Bi X."/>
            <person name="Wang K."/>
            <person name="Yang L."/>
            <person name="Pan H."/>
            <person name="Jiang H."/>
            <person name="Wei Q."/>
            <person name="Fang M."/>
            <person name="Yu H."/>
            <person name="Zhu C."/>
            <person name="Cai Y."/>
            <person name="He Y."/>
            <person name="Gan X."/>
            <person name="Zeng H."/>
            <person name="Yu D."/>
            <person name="Zhu Y."/>
            <person name="Jiang H."/>
            <person name="Qiu Q."/>
            <person name="Yang H."/>
            <person name="Zhang Y.E."/>
            <person name="Wang W."/>
            <person name="Zhu M."/>
            <person name="He S."/>
            <person name="Zhang G."/>
        </authorList>
    </citation>
    <scope>NUCLEOTIDE SEQUENCE [LARGE SCALE GENOMIC DNA]</scope>
    <source>
        <strain evidence="3">Bchr_013</strain>
    </source>
</reference>
<dbReference type="GO" id="GO:1905515">
    <property type="term" value="P:non-motile cilium assembly"/>
    <property type="evidence" value="ECO:0007669"/>
    <property type="project" value="TreeGrafter"/>
</dbReference>
<comment type="caution">
    <text evidence="3">The sequence shown here is derived from an EMBL/GenBank/DDBJ whole genome shotgun (WGS) entry which is preliminary data.</text>
</comment>
<dbReference type="PANTHER" id="PTHR14240:SF1">
    <property type="entry name" value="PROTEIN FANTOM-RELATED"/>
    <property type="match status" value="1"/>
</dbReference>
<protein>
    <submittedName>
        <fullName evidence="3">RPGR1 protein</fullName>
    </submittedName>
</protein>
<feature type="domain" description="RPGRIP1 C-terminal" evidence="2">
    <location>
        <begin position="107"/>
        <end position="271"/>
    </location>
</feature>
<organism evidence="3 4">
    <name type="scientific">Polypterus senegalus</name>
    <name type="common">Senegal bichir</name>
    <dbReference type="NCBI Taxonomy" id="55291"/>
    <lineage>
        <taxon>Eukaryota</taxon>
        <taxon>Metazoa</taxon>
        <taxon>Chordata</taxon>
        <taxon>Craniata</taxon>
        <taxon>Vertebrata</taxon>
        <taxon>Euteleostomi</taxon>
        <taxon>Actinopterygii</taxon>
        <taxon>Polypteriformes</taxon>
        <taxon>Polypteridae</taxon>
        <taxon>Polypterus</taxon>
    </lineage>
</organism>
<name>A0A8X7X8W6_POLSE</name>
<keyword evidence="4" id="KW-1185">Reference proteome</keyword>
<dbReference type="PANTHER" id="PTHR14240">
    <property type="entry name" value="RETINITIS PIGMENTOSA GTPASE REGULATOR-INTERACTING PROTEIN"/>
    <property type="match status" value="1"/>
</dbReference>
<dbReference type="AlphaFoldDB" id="A0A8X7X8W6"/>
<dbReference type="GO" id="GO:0032391">
    <property type="term" value="C:photoreceptor connecting cilium"/>
    <property type="evidence" value="ECO:0007669"/>
    <property type="project" value="TreeGrafter"/>
</dbReference>
<evidence type="ECO:0000313" key="4">
    <source>
        <dbReference type="Proteomes" id="UP000886611"/>
    </source>
</evidence>
<dbReference type="Pfam" id="PF18111">
    <property type="entry name" value="RPGR1_C"/>
    <property type="match status" value="1"/>
</dbReference>